<dbReference type="OrthoDB" id="4574667at2759"/>
<dbReference type="KEGG" id="ncr:NCU09966"/>
<keyword evidence="2" id="KW-1185">Reference proteome</keyword>
<dbReference type="AlphaFoldDB" id="Q7S1I9"/>
<dbReference type="HOGENOM" id="CLU_619778_0_0_1"/>
<name>Q7S1I9_NEUCR</name>
<dbReference type="EMBL" id="CM002240">
    <property type="protein sequence ID" value="EAA29237.1"/>
    <property type="molecule type" value="Genomic_DNA"/>
</dbReference>
<dbReference type="Proteomes" id="UP000001805">
    <property type="component" value="Chromosome 2, Linkage Group V"/>
</dbReference>
<dbReference type="OMA" id="PRENWNS"/>
<sequence>MESNTPCQQRTLEALPQEVLETIAEFCGDVASISPNEQRDTFLHDVIHPYLDSATSNTWQPAYRDLQALALTSKTFTNPAQRALFKVAIVKTTGHLVRLLHSLLLYPSNRRYVRCFVAMLDDHPRPLPHRFIAPHPLVLVPLLQETFQALLRQDRLRITLPIIDSTVVNLHILEDQLLTTTIQLCPKLTASRVCFGLPQRHTERPAPATQPVENPPIYATLLDNHHNLQLKSLTLDFGALLSLTNIRRYVSGYQIGLPPSVERLTLVGNKTLDSVLSYHLFDLTIFARFLSTNNKLRQLRMLHGFDKLVSYKRFRPFQPPRENWNSLLLKYRNTLEVLVMDPYGPWRAISQARYGHSGMLDCLAKMEKLRYLGAPLHALGSAEFGLPLGAEDSEVTWSIRAELPPQWQKLEVMVIDPTEPDSDGERTPLTWRVVEFQSSPSY</sequence>
<evidence type="ECO:0000313" key="2">
    <source>
        <dbReference type="Proteomes" id="UP000001805"/>
    </source>
</evidence>
<dbReference type="InParanoid" id="Q7S1I9"/>
<dbReference type="GeneID" id="3874611"/>
<organism evidence="1 2">
    <name type="scientific">Neurospora crassa (strain ATCC 24698 / 74-OR23-1A / CBS 708.71 / DSM 1257 / FGSC 987)</name>
    <dbReference type="NCBI Taxonomy" id="367110"/>
    <lineage>
        <taxon>Eukaryota</taxon>
        <taxon>Fungi</taxon>
        <taxon>Dikarya</taxon>
        <taxon>Ascomycota</taxon>
        <taxon>Pezizomycotina</taxon>
        <taxon>Sordariomycetes</taxon>
        <taxon>Sordariomycetidae</taxon>
        <taxon>Sordariales</taxon>
        <taxon>Sordariaceae</taxon>
        <taxon>Neurospora</taxon>
    </lineage>
</organism>
<proteinExistence type="predicted"/>
<protein>
    <submittedName>
        <fullName evidence="1">Uncharacterized protein</fullName>
    </submittedName>
</protein>
<accession>Q7S1I9</accession>
<dbReference type="PaxDb" id="5141-EFNCRP00000009666"/>
<gene>
    <name evidence="1" type="ORF">NCU09966</name>
</gene>
<evidence type="ECO:0000313" key="1">
    <source>
        <dbReference type="EMBL" id="EAA29237.1"/>
    </source>
</evidence>
<dbReference type="RefSeq" id="XP_958473.1">
    <property type="nucleotide sequence ID" value="XM_953380.1"/>
</dbReference>
<reference evidence="1 2" key="1">
    <citation type="journal article" date="2003" name="Nature">
        <title>The genome sequence of the filamentous fungus Neurospora crassa.</title>
        <authorList>
            <person name="Galagan J.E."/>
            <person name="Calvo S.E."/>
            <person name="Borkovich K.A."/>
            <person name="Selker E.U."/>
            <person name="Read N.D."/>
            <person name="Jaffe D."/>
            <person name="FitzHugh W."/>
            <person name="Ma L.J."/>
            <person name="Smirnov S."/>
            <person name="Purcell S."/>
            <person name="Rehman B."/>
            <person name="Elkins T."/>
            <person name="Engels R."/>
            <person name="Wang S."/>
            <person name="Nielsen C.B."/>
            <person name="Butler J."/>
            <person name="Endrizzi M."/>
            <person name="Qui D."/>
            <person name="Ianakiev P."/>
            <person name="Bell-Pedersen D."/>
            <person name="Nelson M.A."/>
            <person name="Werner-Washburne M."/>
            <person name="Selitrennikoff C.P."/>
            <person name="Kinsey J.A."/>
            <person name="Braun E.L."/>
            <person name="Zelter A."/>
            <person name="Schulte U."/>
            <person name="Kothe G.O."/>
            <person name="Jedd G."/>
            <person name="Mewes W."/>
            <person name="Staben C."/>
            <person name="Marcotte E."/>
            <person name="Greenberg D."/>
            <person name="Roy A."/>
            <person name="Foley K."/>
            <person name="Naylor J."/>
            <person name="Stange-Thomann N."/>
            <person name="Barrett R."/>
            <person name="Gnerre S."/>
            <person name="Kamal M."/>
            <person name="Kamvysselis M."/>
            <person name="Mauceli E."/>
            <person name="Bielke C."/>
            <person name="Rudd S."/>
            <person name="Frishman D."/>
            <person name="Krystofova S."/>
            <person name="Rasmussen C."/>
            <person name="Metzenberg R.L."/>
            <person name="Perkins D.D."/>
            <person name="Kroken S."/>
            <person name="Cogoni C."/>
            <person name="Macino G."/>
            <person name="Catcheside D."/>
            <person name="Li W."/>
            <person name="Pratt R.J."/>
            <person name="Osmani S.A."/>
            <person name="DeSouza C.P."/>
            <person name="Glass L."/>
            <person name="Orbach M.J."/>
            <person name="Berglund J.A."/>
            <person name="Voelker R."/>
            <person name="Yarden O."/>
            <person name="Plamann M."/>
            <person name="Seiler S."/>
            <person name="Dunlap J."/>
            <person name="Radford A."/>
            <person name="Aramayo R."/>
            <person name="Natvig D.O."/>
            <person name="Alex L.A."/>
            <person name="Mannhaupt G."/>
            <person name="Ebbole D.J."/>
            <person name="Freitag M."/>
            <person name="Paulsen I."/>
            <person name="Sachs M.S."/>
            <person name="Lander E.S."/>
            <person name="Nusbaum C."/>
            <person name="Birren B."/>
        </authorList>
    </citation>
    <scope>NUCLEOTIDE SEQUENCE [LARGE SCALE GENOMIC DNA]</scope>
    <source>
        <strain evidence="2">ATCC 24698 / 74-OR23-1A / CBS 708.71 / DSM 1257 / FGSC 987</strain>
    </source>
</reference>
<dbReference type="VEuPathDB" id="FungiDB:NCU09966"/>